<evidence type="ECO:0000256" key="1">
    <source>
        <dbReference type="SAM" id="MobiDB-lite"/>
    </source>
</evidence>
<comment type="caution">
    <text evidence="2">The sequence shown here is derived from an EMBL/GenBank/DDBJ whole genome shotgun (WGS) entry which is preliminary data.</text>
</comment>
<dbReference type="InterPro" id="IPR051200">
    <property type="entry name" value="Host-pathogen_enzymatic-act"/>
</dbReference>
<dbReference type="PROSITE" id="PS51257">
    <property type="entry name" value="PROKAR_LIPOPROTEIN"/>
    <property type="match status" value="1"/>
</dbReference>
<gene>
    <name evidence="2" type="ORF">FYC77_15390</name>
</gene>
<evidence type="ECO:0000313" key="2">
    <source>
        <dbReference type="EMBL" id="TYT61074.1"/>
    </source>
</evidence>
<name>A0A5D5AIV2_9EURY</name>
<dbReference type="AlphaFoldDB" id="A0A5D5AIV2"/>
<dbReference type="Proteomes" id="UP000324104">
    <property type="component" value="Unassembled WGS sequence"/>
</dbReference>
<evidence type="ECO:0000313" key="3">
    <source>
        <dbReference type="Proteomes" id="UP000324104"/>
    </source>
</evidence>
<dbReference type="SUPFAM" id="SSF50969">
    <property type="entry name" value="YVTN repeat-like/Quinoprotein amine dehydrogenase"/>
    <property type="match status" value="1"/>
</dbReference>
<protein>
    <recommendedName>
        <fullName evidence="4">YncE family protein</fullName>
    </recommendedName>
</protein>
<dbReference type="PANTHER" id="PTHR47197:SF3">
    <property type="entry name" value="DIHYDRO-HEME D1 DEHYDROGENASE"/>
    <property type="match status" value="1"/>
</dbReference>
<dbReference type="PANTHER" id="PTHR47197">
    <property type="entry name" value="PROTEIN NIRF"/>
    <property type="match status" value="1"/>
</dbReference>
<organism evidence="2 3">
    <name type="scientific">Natrialba swarupiae</name>
    <dbReference type="NCBI Taxonomy" id="2448032"/>
    <lineage>
        <taxon>Archaea</taxon>
        <taxon>Methanobacteriati</taxon>
        <taxon>Methanobacteriota</taxon>
        <taxon>Stenosarchaea group</taxon>
        <taxon>Halobacteria</taxon>
        <taxon>Halobacteriales</taxon>
        <taxon>Natrialbaceae</taxon>
        <taxon>Natrialba</taxon>
    </lineage>
</organism>
<dbReference type="Gene3D" id="2.130.10.10">
    <property type="entry name" value="YVTN repeat-like/Quinoprotein amine dehydrogenase"/>
    <property type="match status" value="3"/>
</dbReference>
<proteinExistence type="predicted"/>
<reference evidence="2 3" key="1">
    <citation type="submission" date="2019-08" db="EMBL/GenBank/DDBJ databases">
        <title>Archaea genome.</title>
        <authorList>
            <person name="Kajale S."/>
            <person name="Shouche Y."/>
            <person name="Deshpande N."/>
            <person name="Sharma A."/>
        </authorList>
    </citation>
    <scope>NUCLEOTIDE SEQUENCE [LARGE SCALE GENOMIC DNA]</scope>
    <source>
        <strain evidence="2 3">ESP3B_9</strain>
    </source>
</reference>
<dbReference type="RefSeq" id="WP_149082386.1">
    <property type="nucleotide sequence ID" value="NZ_VTAW01000023.1"/>
</dbReference>
<dbReference type="InterPro" id="IPR015943">
    <property type="entry name" value="WD40/YVTN_repeat-like_dom_sf"/>
</dbReference>
<accession>A0A5D5AIV2</accession>
<sequence length="407" mass="43216">MDHSVKRRSVIGAVGGLAIASLAGCLGDGTDGAADDTDDASADDGNGDSDGGESEPEAVGSDGLVYAFAPDRISILDPADGDVVDEITDEFDDEAWADPQITHDYGLLFVVEQSLSQVHVIDTETRTHETAIDVGPGVNHIYHPVDDEIWVHADDDGAFYVIDVDALEVSEIVEAGLEGEGHGKLLYHEAMGDTGYATNVNDPGVPVIDLETYERTGFVEFGEGGSTHYKAYGPRNGLAYVEYRGGTTVVNTETDEIVDELEFTGGMFLSPEEDRLAIVDDEVYIVDVTSEDSDVLGSLAIDGDPSTVRFGPEGETAFVANAESGDVAVIDVATLEEIDRLEAGEFDGRNRMAVVGDEYFITPADADESVAVVDMAAQEAELIDVGVSVDTLQYVGDSGTGYTGRYR</sequence>
<keyword evidence="3" id="KW-1185">Reference proteome</keyword>
<feature type="compositionally biased region" description="Acidic residues" evidence="1">
    <location>
        <begin position="33"/>
        <end position="56"/>
    </location>
</feature>
<dbReference type="EMBL" id="VTAW01000023">
    <property type="protein sequence ID" value="TYT61074.1"/>
    <property type="molecule type" value="Genomic_DNA"/>
</dbReference>
<evidence type="ECO:0008006" key="4">
    <source>
        <dbReference type="Google" id="ProtNLM"/>
    </source>
</evidence>
<feature type="region of interest" description="Disordered" evidence="1">
    <location>
        <begin position="33"/>
        <end position="59"/>
    </location>
</feature>
<dbReference type="InterPro" id="IPR011044">
    <property type="entry name" value="Quino_amine_DH_bsu"/>
</dbReference>